<reference evidence="4 5" key="1">
    <citation type="submission" date="2022-12" db="EMBL/GenBank/DDBJ databases">
        <authorList>
            <person name="Mo P."/>
        </authorList>
    </citation>
    <scope>NUCLEOTIDE SEQUENCE [LARGE SCALE GENOMIC DNA]</scope>
    <source>
        <strain evidence="4 5">HUAS 2-6</strain>
    </source>
</reference>
<dbReference type="CDD" id="cd07043">
    <property type="entry name" value="STAS_anti-anti-sigma_factors"/>
    <property type="match status" value="1"/>
</dbReference>
<gene>
    <name evidence="4" type="ORF">O1G22_20155</name>
</gene>
<dbReference type="InterPro" id="IPR002645">
    <property type="entry name" value="STAS_dom"/>
</dbReference>
<dbReference type="SUPFAM" id="SSF52091">
    <property type="entry name" value="SpoIIaa-like"/>
    <property type="match status" value="1"/>
</dbReference>
<dbReference type="PANTHER" id="PTHR33495:SF2">
    <property type="entry name" value="ANTI-SIGMA FACTOR ANTAGONIST TM_1081-RELATED"/>
    <property type="match status" value="1"/>
</dbReference>
<dbReference type="InterPro" id="IPR036513">
    <property type="entry name" value="STAS_dom_sf"/>
</dbReference>
<dbReference type="InterPro" id="IPR003658">
    <property type="entry name" value="Anti-sigma_ant"/>
</dbReference>
<dbReference type="Pfam" id="PF01740">
    <property type="entry name" value="STAS"/>
    <property type="match status" value="1"/>
</dbReference>
<organism evidence="4 5">
    <name type="scientific">Streptomyces camelliae</name>
    <dbReference type="NCBI Taxonomy" id="3004093"/>
    <lineage>
        <taxon>Bacteria</taxon>
        <taxon>Bacillati</taxon>
        <taxon>Actinomycetota</taxon>
        <taxon>Actinomycetes</taxon>
        <taxon>Kitasatosporales</taxon>
        <taxon>Streptomycetaceae</taxon>
        <taxon>Streptomyces</taxon>
    </lineage>
</organism>
<dbReference type="Gene3D" id="3.30.750.24">
    <property type="entry name" value="STAS domain"/>
    <property type="match status" value="1"/>
</dbReference>
<dbReference type="PANTHER" id="PTHR33495">
    <property type="entry name" value="ANTI-SIGMA FACTOR ANTAGONIST TM_1081-RELATED-RELATED"/>
    <property type="match status" value="1"/>
</dbReference>
<evidence type="ECO:0000256" key="1">
    <source>
        <dbReference type="ARBA" id="ARBA00009013"/>
    </source>
</evidence>
<protein>
    <recommendedName>
        <fullName evidence="2">Anti-sigma factor antagonist</fullName>
    </recommendedName>
</protein>
<dbReference type="PROSITE" id="PS50801">
    <property type="entry name" value="STAS"/>
    <property type="match status" value="1"/>
</dbReference>
<proteinExistence type="inferred from homology"/>
<evidence type="ECO:0000256" key="2">
    <source>
        <dbReference type="RuleBase" id="RU003749"/>
    </source>
</evidence>
<keyword evidence="5" id="KW-1185">Reference proteome</keyword>
<dbReference type="RefSeq" id="WP_270082611.1">
    <property type="nucleotide sequence ID" value="NZ_CP115300.1"/>
</dbReference>
<dbReference type="EMBL" id="CP115300">
    <property type="protein sequence ID" value="WBO64979.1"/>
    <property type="molecule type" value="Genomic_DNA"/>
</dbReference>
<dbReference type="NCBIfam" id="TIGR00377">
    <property type="entry name" value="ant_ant_sig"/>
    <property type="match status" value="1"/>
</dbReference>
<evidence type="ECO:0000313" key="5">
    <source>
        <dbReference type="Proteomes" id="UP001212326"/>
    </source>
</evidence>
<accession>A0ABY7P4S9</accession>
<sequence length="126" mass="13479">MSSEDRRGEGVAKLRVSLALLAGWTVASLAGEIDMLTVPGLRAHLAELVADHGGRPHVIIDLGDVTFCDAHGLSALIGAHHMAARRGGAVRLVVPPGRVRRFLRVTNPTHDLRIHDTLVDAVAPHR</sequence>
<evidence type="ECO:0000259" key="3">
    <source>
        <dbReference type="PROSITE" id="PS50801"/>
    </source>
</evidence>
<dbReference type="Proteomes" id="UP001212326">
    <property type="component" value="Chromosome"/>
</dbReference>
<evidence type="ECO:0000313" key="4">
    <source>
        <dbReference type="EMBL" id="WBO64979.1"/>
    </source>
</evidence>
<feature type="domain" description="STAS" evidence="3">
    <location>
        <begin position="14"/>
        <end position="125"/>
    </location>
</feature>
<name>A0ABY7P4S9_9ACTN</name>
<comment type="similarity">
    <text evidence="1 2">Belongs to the anti-sigma-factor antagonist family.</text>
</comment>